<feature type="compositionally biased region" description="Acidic residues" evidence="16">
    <location>
        <begin position="818"/>
        <end position="832"/>
    </location>
</feature>
<sequence length="903" mass="101940">MAFSPASQLHPSTFFDSLHSSFSRRLHFLCRPSSQSLGFSDFCAHKRCLHRKTPPLLPKTTSDDLSSAPSWIRSWERGVRPSPLLPKRPRAVLDYREGLSSDEDDVGTSRSTRSSTMEKIVEKLRKFGYIDDSREIKERPLPEKGSVEDIFYAEDGVLPNARGGLSLDVDEEARFPWEKPLEAKEGSARTKRSKTSLAELTLPEGELRRLRHLAIRMKSKTKIGGAGVTQEIVDLIHEKWNTSEVVRLKCEGPPALNMKRMHEILERKTGGLVIWRSGTSISLYRGVAYEVPQPAKTPYHNGQGTGANSLNRTAYKPSLVPAELDRPSTRDSNRHLSTAIQKERGKQSPPEIKYESEIDKLLDELGPRYTDWPGCDPLPVDADLLPGIVPGYKPPFRILPYGVKPSIGQKDGTALRRLARTLPPHFALGRNRQHEGLATAMVKLWEKSSIAKIALKRGVQLTSSERMAADIKKLTGGTILSRNKDFIVFYRGKDFLSREVAEALLERERLAKALQDEEEQARLRAASSVCSDIETVGEPGAAGTLKETLEADAKYGSKLDDDHVNKMRRAAEMARHAELVRKLEWKLSLAQRKIMKAEKALAKVEESLKPVGPTKDPETITDEERFMFRKLGLRMKAFLLLGRRGVFDGTVENMHLHWKYRELVKVIVKAKTFALVKNIALSLEAESGGILVSVDKISKGFAIIVYRGKEYQRPPSLRPKNLLTKRKALARSIELQRREALNKHIKNLNKRVDQLKSELVQMEDVREQGDDELYDRLDTAYCTEEEETEDEDDDAYLETFDSVLNTNRGEDGGIGSYPDEDEDEDGDYDEHDEANGVENYLDEDDEDSGVESRLNEEDDDEEDNRGDDEHEHGTTGNVHGSSNYLCDRQNEKPSETNRSLHYS</sequence>
<accession>A0A6P5G8W3</accession>
<feature type="compositionally biased region" description="Acidic residues" evidence="16">
    <location>
        <begin position="840"/>
        <end position="849"/>
    </location>
</feature>
<keyword evidence="7" id="KW-0809">Transit peptide</keyword>
<feature type="compositionally biased region" description="Polar residues" evidence="16">
    <location>
        <begin position="874"/>
        <end position="884"/>
    </location>
</feature>
<evidence type="ECO:0000256" key="4">
    <source>
        <dbReference type="ARBA" id="ARBA00022664"/>
    </source>
</evidence>
<dbReference type="PROSITE" id="PS51295">
    <property type="entry name" value="CRM"/>
    <property type="match status" value="3"/>
</dbReference>
<feature type="domain" description="CRM" evidence="17">
    <location>
        <begin position="405"/>
        <end position="502"/>
    </location>
</feature>
<evidence type="ECO:0000313" key="19">
    <source>
        <dbReference type="RefSeq" id="XP_020104237.1"/>
    </source>
</evidence>
<evidence type="ECO:0000256" key="7">
    <source>
        <dbReference type="ARBA" id="ARBA00022946"/>
    </source>
</evidence>
<keyword evidence="2" id="KW-0150">Chloroplast</keyword>
<organism evidence="18 19">
    <name type="scientific">Ananas comosus</name>
    <name type="common">Pineapple</name>
    <name type="synonym">Ananas ananas</name>
    <dbReference type="NCBI Taxonomy" id="4615"/>
    <lineage>
        <taxon>Eukaryota</taxon>
        <taxon>Viridiplantae</taxon>
        <taxon>Streptophyta</taxon>
        <taxon>Embryophyta</taxon>
        <taxon>Tracheophyta</taxon>
        <taxon>Spermatophyta</taxon>
        <taxon>Magnoliopsida</taxon>
        <taxon>Liliopsida</taxon>
        <taxon>Poales</taxon>
        <taxon>Bromeliaceae</taxon>
        <taxon>Bromelioideae</taxon>
        <taxon>Ananas</taxon>
    </lineage>
</organism>
<evidence type="ECO:0000313" key="18">
    <source>
        <dbReference type="Proteomes" id="UP000515123"/>
    </source>
</evidence>
<dbReference type="Gene3D" id="3.30.110.60">
    <property type="entry name" value="YhbY-like"/>
    <property type="match status" value="3"/>
</dbReference>
<feature type="compositionally biased region" description="Acidic residues" evidence="16">
    <location>
        <begin position="856"/>
        <end position="866"/>
    </location>
</feature>
<comment type="subcellular location">
    <subcellularLocation>
        <location evidence="1">Plastid</location>
        <location evidence="1">Chloroplast</location>
    </subcellularLocation>
</comment>
<evidence type="ECO:0000256" key="1">
    <source>
        <dbReference type="ARBA" id="ARBA00004229"/>
    </source>
</evidence>
<feature type="coiled-coil region" evidence="15">
    <location>
        <begin position="493"/>
        <end position="520"/>
    </location>
</feature>
<keyword evidence="18" id="KW-1185">Reference proteome</keyword>
<evidence type="ECO:0000256" key="11">
    <source>
        <dbReference type="ARBA" id="ARBA00064484"/>
    </source>
</evidence>
<evidence type="ECO:0000256" key="9">
    <source>
        <dbReference type="ARBA" id="ARBA00023274"/>
    </source>
</evidence>
<feature type="coiled-coil region" evidence="15">
    <location>
        <begin position="580"/>
        <end position="607"/>
    </location>
</feature>
<keyword evidence="4" id="KW-0507">mRNA processing</keyword>
<dbReference type="GO" id="GO:0005739">
    <property type="term" value="C:mitochondrion"/>
    <property type="evidence" value="ECO:0007669"/>
    <property type="project" value="UniProtKB-ARBA"/>
</dbReference>
<feature type="domain" description="CRM" evidence="17">
    <location>
        <begin position="200"/>
        <end position="296"/>
    </location>
</feature>
<feature type="compositionally biased region" description="Basic and acidic residues" evidence="16">
    <location>
        <begin position="341"/>
        <end position="351"/>
    </location>
</feature>
<evidence type="ECO:0000256" key="16">
    <source>
        <dbReference type="SAM" id="MobiDB-lite"/>
    </source>
</evidence>
<dbReference type="GeneID" id="109721198"/>
<dbReference type="GO" id="GO:0006397">
    <property type="term" value="P:mRNA processing"/>
    <property type="evidence" value="ECO:0007669"/>
    <property type="project" value="UniProtKB-KW"/>
</dbReference>
<gene>
    <name evidence="19" type="primary">LOC109721198</name>
</gene>
<keyword evidence="9" id="KW-0687">Ribonucleoprotein</keyword>
<evidence type="ECO:0000256" key="15">
    <source>
        <dbReference type="SAM" id="Coils"/>
    </source>
</evidence>
<dbReference type="GO" id="GO:1990904">
    <property type="term" value="C:ribonucleoprotein complex"/>
    <property type="evidence" value="ECO:0007669"/>
    <property type="project" value="UniProtKB-KW"/>
</dbReference>
<evidence type="ECO:0000256" key="2">
    <source>
        <dbReference type="ARBA" id="ARBA00022528"/>
    </source>
</evidence>
<keyword evidence="3" id="KW-0934">Plastid</keyword>
<dbReference type="Proteomes" id="UP000515123">
    <property type="component" value="Linkage group 15"/>
</dbReference>
<feature type="compositionally biased region" description="Basic and acidic residues" evidence="16">
    <location>
        <begin position="323"/>
        <end position="334"/>
    </location>
</feature>
<reference evidence="19" key="2">
    <citation type="submission" date="2025-08" db="UniProtKB">
        <authorList>
            <consortium name="RefSeq"/>
        </authorList>
    </citation>
    <scope>IDENTIFICATION</scope>
    <source>
        <tissue evidence="19">Leaf</tissue>
    </source>
</reference>
<dbReference type="GO" id="GO:0009507">
    <property type="term" value="C:chloroplast"/>
    <property type="evidence" value="ECO:0007669"/>
    <property type="project" value="UniProtKB-SubCell"/>
</dbReference>
<dbReference type="AlphaFoldDB" id="A0A6P5G8W3"/>
<dbReference type="GO" id="GO:0000373">
    <property type="term" value="P:Group II intron splicing"/>
    <property type="evidence" value="ECO:0007669"/>
    <property type="project" value="UniProtKB-ARBA"/>
</dbReference>
<evidence type="ECO:0000256" key="5">
    <source>
        <dbReference type="ARBA" id="ARBA00022737"/>
    </source>
</evidence>
<evidence type="ECO:0000256" key="14">
    <source>
        <dbReference type="PROSITE-ProRule" id="PRU00626"/>
    </source>
</evidence>
<dbReference type="RefSeq" id="XP_020104237.1">
    <property type="nucleotide sequence ID" value="XM_020248648.1"/>
</dbReference>
<comment type="function">
    <text evidence="10">Binds specific group II introns in chloroplasts and facilitates their splicing. Acts on subgroup IIB introns. The substrates of the subgroup IIB also require the CRM domain proteins CAF1 or CAF2, with a simultaneous binding of CFM3 and CAF1 or CAF2. May influence the biogenesis of the mitochondrial small ribosomal subunit.</text>
</comment>
<dbReference type="SUPFAM" id="SSF75471">
    <property type="entry name" value="YhbY-like"/>
    <property type="match status" value="3"/>
</dbReference>
<dbReference type="InterPro" id="IPR045278">
    <property type="entry name" value="CRS1/CFM2/CFM3"/>
</dbReference>
<dbReference type="FunFam" id="3.30.110.60:FF:000003">
    <property type="entry name" value="CRM-domain containing factor CFM3B, chloroplastic"/>
    <property type="match status" value="1"/>
</dbReference>
<feature type="region of interest" description="Disordered" evidence="16">
    <location>
        <begin position="320"/>
        <end position="351"/>
    </location>
</feature>
<evidence type="ECO:0000256" key="12">
    <source>
        <dbReference type="ARBA" id="ARBA00073361"/>
    </source>
</evidence>
<evidence type="ECO:0000259" key="17">
    <source>
        <dbReference type="PROSITE" id="PS51295"/>
    </source>
</evidence>
<proteinExistence type="predicted"/>
<dbReference type="Pfam" id="PF01985">
    <property type="entry name" value="CRS1_YhbY"/>
    <property type="match status" value="3"/>
</dbReference>
<keyword evidence="6 14" id="KW-0694">RNA-binding</keyword>
<protein>
    <recommendedName>
        <fullName evidence="12">CRM-domain containing factor CFM3, chloroplastic/mitochondrial</fullName>
    </recommendedName>
    <alternativeName>
        <fullName evidence="13">Protein CRM FAMILY MEMBER 3</fullName>
    </alternativeName>
</protein>
<evidence type="ECO:0000256" key="10">
    <source>
        <dbReference type="ARBA" id="ARBA00055648"/>
    </source>
</evidence>
<feature type="coiled-coil region" evidence="15">
    <location>
        <begin position="738"/>
        <end position="772"/>
    </location>
</feature>
<dbReference type="FunFam" id="3.30.110.60:FF:000002">
    <property type="entry name" value="CRS2-associated factor 1, chloroplastic"/>
    <property type="match status" value="2"/>
</dbReference>
<dbReference type="PANTHER" id="PTHR31846:SF19">
    <property type="entry name" value="CRM-DOMAIN CONTAINING FACTOR CFM3A, CHLOROPLASTIC_MITOCHONDRIAL"/>
    <property type="match status" value="1"/>
</dbReference>
<feature type="domain" description="CRM" evidence="17">
    <location>
        <begin position="618"/>
        <end position="718"/>
    </location>
</feature>
<keyword evidence="15" id="KW-0175">Coiled coil</keyword>
<dbReference type="PANTHER" id="PTHR31846">
    <property type="entry name" value="CRS1 / YHBY (CRM) DOMAIN-CONTAINING PROTEIN"/>
    <property type="match status" value="1"/>
</dbReference>
<dbReference type="InterPro" id="IPR035920">
    <property type="entry name" value="YhbY-like_sf"/>
</dbReference>
<dbReference type="GO" id="GO:0003729">
    <property type="term" value="F:mRNA binding"/>
    <property type="evidence" value="ECO:0007669"/>
    <property type="project" value="InterPro"/>
</dbReference>
<dbReference type="SMART" id="SM01103">
    <property type="entry name" value="CRS1_YhbY"/>
    <property type="match status" value="3"/>
</dbReference>
<keyword evidence="5" id="KW-0677">Repeat</keyword>
<evidence type="ECO:0000256" key="3">
    <source>
        <dbReference type="ARBA" id="ARBA00022640"/>
    </source>
</evidence>
<comment type="subunit">
    <text evidence="11">Interacts with RNA. Part of large ribonucleo-protein particles that contain CAF1 and/or CAF2, and RNC1.</text>
</comment>
<keyword evidence="8" id="KW-0508">mRNA splicing</keyword>
<dbReference type="InterPro" id="IPR001890">
    <property type="entry name" value="RNA-binding_CRM"/>
</dbReference>
<evidence type="ECO:0000256" key="6">
    <source>
        <dbReference type="ARBA" id="ARBA00022884"/>
    </source>
</evidence>
<name>A0A6P5G8W3_ANACO</name>
<reference evidence="18" key="1">
    <citation type="journal article" date="2015" name="Nat. Genet.">
        <title>The pineapple genome and the evolution of CAM photosynthesis.</title>
        <authorList>
            <person name="Ming R."/>
            <person name="VanBuren R."/>
            <person name="Wai C.M."/>
            <person name="Tang H."/>
            <person name="Schatz M.C."/>
            <person name="Bowers J.E."/>
            <person name="Lyons E."/>
            <person name="Wang M.L."/>
            <person name="Chen J."/>
            <person name="Biggers E."/>
            <person name="Zhang J."/>
            <person name="Huang L."/>
            <person name="Zhang L."/>
            <person name="Miao W."/>
            <person name="Zhang J."/>
            <person name="Ye Z."/>
            <person name="Miao C."/>
            <person name="Lin Z."/>
            <person name="Wang H."/>
            <person name="Zhou H."/>
            <person name="Yim W.C."/>
            <person name="Priest H.D."/>
            <person name="Zheng C."/>
            <person name="Woodhouse M."/>
            <person name="Edger P.P."/>
            <person name="Guyot R."/>
            <person name="Guo H.B."/>
            <person name="Guo H."/>
            <person name="Zheng G."/>
            <person name="Singh R."/>
            <person name="Sharma A."/>
            <person name="Min X."/>
            <person name="Zheng Y."/>
            <person name="Lee H."/>
            <person name="Gurtowski J."/>
            <person name="Sedlazeck F.J."/>
            <person name="Harkess A."/>
            <person name="McKain M.R."/>
            <person name="Liao Z."/>
            <person name="Fang J."/>
            <person name="Liu J."/>
            <person name="Zhang X."/>
            <person name="Zhang Q."/>
            <person name="Hu W."/>
            <person name="Qin Y."/>
            <person name="Wang K."/>
            <person name="Chen L.Y."/>
            <person name="Shirley N."/>
            <person name="Lin Y.R."/>
            <person name="Liu L.Y."/>
            <person name="Hernandez A.G."/>
            <person name="Wright C.L."/>
            <person name="Bulone V."/>
            <person name="Tuskan G.A."/>
            <person name="Heath K."/>
            <person name="Zee F."/>
            <person name="Moore P.H."/>
            <person name="Sunkar R."/>
            <person name="Leebens-Mack J.H."/>
            <person name="Mockler T."/>
            <person name="Bennetzen J.L."/>
            <person name="Freeling M."/>
            <person name="Sankoff D."/>
            <person name="Paterson A.H."/>
            <person name="Zhu X."/>
            <person name="Yang X."/>
            <person name="Smith J.A."/>
            <person name="Cushman J.C."/>
            <person name="Paull R.E."/>
            <person name="Yu Q."/>
        </authorList>
    </citation>
    <scope>NUCLEOTIDE SEQUENCE [LARGE SCALE GENOMIC DNA]</scope>
    <source>
        <strain evidence="18">cv. F153</strain>
    </source>
</reference>
<dbReference type="OrthoDB" id="551352at2759"/>
<feature type="region of interest" description="Disordered" evidence="16">
    <location>
        <begin position="803"/>
        <end position="903"/>
    </location>
</feature>
<evidence type="ECO:0000256" key="8">
    <source>
        <dbReference type="ARBA" id="ARBA00023187"/>
    </source>
</evidence>
<evidence type="ECO:0000256" key="13">
    <source>
        <dbReference type="ARBA" id="ARBA00081881"/>
    </source>
</evidence>